<feature type="domain" description="C2H2-type" evidence="10">
    <location>
        <begin position="266"/>
        <end position="293"/>
    </location>
</feature>
<comment type="subcellular location">
    <subcellularLocation>
        <location evidence="1">Nucleus</location>
    </subcellularLocation>
</comment>
<evidence type="ECO:0000313" key="12">
    <source>
        <dbReference type="EMBL" id="CAG6525599.1"/>
    </source>
</evidence>
<proteinExistence type="predicted"/>
<feature type="domain" description="C2H2-type" evidence="10">
    <location>
        <begin position="322"/>
        <end position="350"/>
    </location>
</feature>
<dbReference type="Gene3D" id="3.40.1800.20">
    <property type="match status" value="1"/>
</dbReference>
<dbReference type="SUPFAM" id="SSF57667">
    <property type="entry name" value="beta-beta-alpha zinc fingers"/>
    <property type="match status" value="3"/>
</dbReference>
<evidence type="ECO:0000259" key="10">
    <source>
        <dbReference type="PROSITE" id="PS50157"/>
    </source>
</evidence>
<feature type="binding site" evidence="8">
    <location>
        <position position="25"/>
    </location>
    <ligand>
        <name>Zn(2+)</name>
        <dbReference type="ChEBI" id="CHEBI:29105"/>
    </ligand>
</feature>
<dbReference type="PROSITE" id="PS51915">
    <property type="entry name" value="ZAD"/>
    <property type="match status" value="1"/>
</dbReference>
<accession>A0A8D8GZZ1</accession>
<evidence type="ECO:0000256" key="5">
    <source>
        <dbReference type="ARBA" id="ARBA00022833"/>
    </source>
</evidence>
<feature type="region of interest" description="Disordered" evidence="9">
    <location>
        <begin position="152"/>
        <end position="171"/>
    </location>
</feature>
<evidence type="ECO:0000256" key="7">
    <source>
        <dbReference type="PROSITE-ProRule" id="PRU00042"/>
    </source>
</evidence>
<dbReference type="PROSITE" id="PS00028">
    <property type="entry name" value="ZINC_FINGER_C2H2_1"/>
    <property type="match status" value="5"/>
</dbReference>
<dbReference type="FunFam" id="3.30.160.60:FF:001182">
    <property type="entry name" value="Zinc finger, C2H2 type"/>
    <property type="match status" value="1"/>
</dbReference>
<dbReference type="SMART" id="SM00868">
    <property type="entry name" value="zf-AD"/>
    <property type="match status" value="1"/>
</dbReference>
<evidence type="ECO:0000259" key="11">
    <source>
        <dbReference type="PROSITE" id="PS51915"/>
    </source>
</evidence>
<dbReference type="SMART" id="SM00355">
    <property type="entry name" value="ZnF_C2H2"/>
    <property type="match status" value="6"/>
</dbReference>
<name>A0A8D8GZZ1_CULPI</name>
<dbReference type="EMBL" id="HBUE01297784">
    <property type="protein sequence ID" value="CAG6577306.1"/>
    <property type="molecule type" value="Transcribed_RNA"/>
</dbReference>
<organism evidence="12">
    <name type="scientific">Culex pipiens</name>
    <name type="common">House mosquito</name>
    <dbReference type="NCBI Taxonomy" id="7175"/>
    <lineage>
        <taxon>Eukaryota</taxon>
        <taxon>Metazoa</taxon>
        <taxon>Ecdysozoa</taxon>
        <taxon>Arthropoda</taxon>
        <taxon>Hexapoda</taxon>
        <taxon>Insecta</taxon>
        <taxon>Pterygota</taxon>
        <taxon>Neoptera</taxon>
        <taxon>Endopterygota</taxon>
        <taxon>Diptera</taxon>
        <taxon>Nematocera</taxon>
        <taxon>Culicoidea</taxon>
        <taxon>Culicidae</taxon>
        <taxon>Culicinae</taxon>
        <taxon>Culicini</taxon>
        <taxon>Culex</taxon>
        <taxon>Culex</taxon>
    </lineage>
</organism>
<evidence type="ECO:0000256" key="4">
    <source>
        <dbReference type="ARBA" id="ARBA00022771"/>
    </source>
</evidence>
<dbReference type="AlphaFoldDB" id="A0A8D8GZZ1"/>
<dbReference type="PROSITE" id="PS50157">
    <property type="entry name" value="ZINC_FINGER_C2H2_2"/>
    <property type="match status" value="5"/>
</dbReference>
<dbReference type="EMBL" id="HBUE01191873">
    <property type="protein sequence ID" value="CAG6525599.1"/>
    <property type="molecule type" value="Transcribed_RNA"/>
</dbReference>
<feature type="binding site" evidence="8">
    <location>
        <position position="82"/>
    </location>
    <ligand>
        <name>Zn(2+)</name>
        <dbReference type="ChEBI" id="CHEBI:29105"/>
    </ligand>
</feature>
<protein>
    <submittedName>
        <fullName evidence="12">Zinc finger protein 26</fullName>
    </submittedName>
</protein>
<dbReference type="InterPro" id="IPR036236">
    <property type="entry name" value="Znf_C2H2_sf"/>
</dbReference>
<keyword evidence="4 7" id="KW-0863">Zinc-finger</keyword>
<dbReference type="PANTHER" id="PTHR24379">
    <property type="entry name" value="KRAB AND ZINC FINGER DOMAIN-CONTAINING"/>
    <property type="match status" value="1"/>
</dbReference>
<dbReference type="SUPFAM" id="SSF57716">
    <property type="entry name" value="Glucocorticoid receptor-like (DNA-binding domain)"/>
    <property type="match status" value="1"/>
</dbReference>
<evidence type="ECO:0000256" key="1">
    <source>
        <dbReference type="ARBA" id="ARBA00004123"/>
    </source>
</evidence>
<keyword evidence="5 8" id="KW-0862">Zinc</keyword>
<feature type="domain" description="ZAD" evidence="11">
    <location>
        <begin position="23"/>
        <end position="106"/>
    </location>
</feature>
<dbReference type="GO" id="GO:0005634">
    <property type="term" value="C:nucleus"/>
    <property type="evidence" value="ECO:0007669"/>
    <property type="project" value="UniProtKB-SubCell"/>
</dbReference>
<keyword evidence="3" id="KW-0677">Repeat</keyword>
<sequence>MYKKKGMNSQFVVVKQAARTASNCCRLCLLNGSDLQPIQDQTIESNGSSEPNAPSLSQLIISYLSIELLFEKTNTSYICSDCKNTIAKWHWFRESCLQNDGVYQKMAQDPGKDDAAGHTNGYYEVEVKQEQELDICEGNFPGDFEETMFAEQNTSPKEKAVKEKEPTVGRDLDRSKISESVTKSRMCKICGKYVKHMSNHLKTHSQDRSYQCPHCPLNFYSNNNWGKHVNVHTKERKYVCPVCDKIFLRSDNLKRHKQSHLEGQTYKCSYCPKTYRNQAGLQIHRMTHTQTPDIPCDGCDKKFYTKGQLDKHAVTHLAVKPFDCKICKRRCSRKYVLELHMKKYHPSCKEAKDQALQD</sequence>
<evidence type="ECO:0000256" key="3">
    <source>
        <dbReference type="ARBA" id="ARBA00022737"/>
    </source>
</evidence>
<feature type="binding site" evidence="8">
    <location>
        <position position="28"/>
    </location>
    <ligand>
        <name>Zn(2+)</name>
        <dbReference type="ChEBI" id="CHEBI:29105"/>
    </ligand>
</feature>
<evidence type="ECO:0000256" key="9">
    <source>
        <dbReference type="SAM" id="MobiDB-lite"/>
    </source>
</evidence>
<feature type="compositionally biased region" description="Basic and acidic residues" evidence="9">
    <location>
        <begin position="156"/>
        <end position="171"/>
    </location>
</feature>
<reference evidence="12" key="1">
    <citation type="submission" date="2021-05" db="EMBL/GenBank/DDBJ databases">
        <authorList>
            <person name="Alioto T."/>
            <person name="Alioto T."/>
            <person name="Gomez Garrido J."/>
        </authorList>
    </citation>
    <scope>NUCLEOTIDE SEQUENCE</scope>
</reference>
<keyword evidence="6" id="KW-0539">Nucleus</keyword>
<evidence type="ECO:0000256" key="2">
    <source>
        <dbReference type="ARBA" id="ARBA00022723"/>
    </source>
</evidence>
<dbReference type="Gene3D" id="3.30.160.60">
    <property type="entry name" value="Classic Zinc Finger"/>
    <property type="match status" value="3"/>
</dbReference>
<dbReference type="PANTHER" id="PTHR24379:SF121">
    <property type="entry name" value="C2H2-TYPE DOMAIN-CONTAINING PROTEIN"/>
    <property type="match status" value="1"/>
</dbReference>
<dbReference type="Pfam" id="PF07776">
    <property type="entry name" value="zf-AD"/>
    <property type="match status" value="1"/>
</dbReference>
<dbReference type="GO" id="GO:0008270">
    <property type="term" value="F:zinc ion binding"/>
    <property type="evidence" value="ECO:0007669"/>
    <property type="project" value="UniProtKB-UniRule"/>
</dbReference>
<feature type="domain" description="C2H2-type" evidence="10">
    <location>
        <begin position="294"/>
        <end position="321"/>
    </location>
</feature>
<evidence type="ECO:0000256" key="8">
    <source>
        <dbReference type="PROSITE-ProRule" id="PRU01263"/>
    </source>
</evidence>
<dbReference type="InterPro" id="IPR013087">
    <property type="entry name" value="Znf_C2H2_type"/>
</dbReference>
<dbReference type="Pfam" id="PF00096">
    <property type="entry name" value="zf-C2H2"/>
    <property type="match status" value="4"/>
</dbReference>
<keyword evidence="2 8" id="KW-0479">Metal-binding</keyword>
<feature type="domain" description="C2H2-type" evidence="10">
    <location>
        <begin position="210"/>
        <end position="237"/>
    </location>
</feature>
<feature type="binding site" evidence="8">
    <location>
        <position position="79"/>
    </location>
    <ligand>
        <name>Zn(2+)</name>
        <dbReference type="ChEBI" id="CHEBI:29105"/>
    </ligand>
</feature>
<evidence type="ECO:0000256" key="6">
    <source>
        <dbReference type="ARBA" id="ARBA00023242"/>
    </source>
</evidence>
<feature type="domain" description="C2H2-type" evidence="10">
    <location>
        <begin position="238"/>
        <end position="265"/>
    </location>
</feature>
<dbReference type="InterPro" id="IPR012934">
    <property type="entry name" value="Znf_AD"/>
</dbReference>